<keyword evidence="2 5" id="KW-0812">Transmembrane</keyword>
<dbReference type="AlphaFoldDB" id="A0A1Y2FCC1"/>
<accession>A0A1Y2FCC1</accession>
<dbReference type="OrthoDB" id="9984693at2759"/>
<name>A0A1Y2FCC1_PROLT</name>
<protein>
    <recommendedName>
        <fullName evidence="6">Calcineurin-like phosphoesterase domain-containing protein</fullName>
    </recommendedName>
</protein>
<dbReference type="RefSeq" id="XP_040724393.1">
    <property type="nucleotide sequence ID" value="XM_040868218.1"/>
</dbReference>
<dbReference type="EMBL" id="MCFI01000013">
    <property type="protein sequence ID" value="ORY80505.1"/>
    <property type="molecule type" value="Genomic_DNA"/>
</dbReference>
<dbReference type="InterPro" id="IPR029052">
    <property type="entry name" value="Metallo-depent_PP-like"/>
</dbReference>
<dbReference type="GO" id="GO:0006506">
    <property type="term" value="P:GPI anchor biosynthetic process"/>
    <property type="evidence" value="ECO:0007669"/>
    <property type="project" value="InterPro"/>
</dbReference>
<evidence type="ECO:0000256" key="4">
    <source>
        <dbReference type="ARBA" id="ARBA00023136"/>
    </source>
</evidence>
<dbReference type="GO" id="GO:0016787">
    <property type="term" value="F:hydrolase activity"/>
    <property type="evidence" value="ECO:0007669"/>
    <property type="project" value="InterPro"/>
</dbReference>
<comment type="subcellular location">
    <subcellularLocation>
        <location evidence="1">Membrane</location>
        <topology evidence="1">Multi-pass membrane protein</topology>
    </subcellularLocation>
</comment>
<proteinExistence type="predicted"/>
<feature type="transmembrane region" description="Helical" evidence="5">
    <location>
        <begin position="7"/>
        <end position="26"/>
    </location>
</feature>
<evidence type="ECO:0000256" key="2">
    <source>
        <dbReference type="ARBA" id="ARBA00022692"/>
    </source>
</evidence>
<dbReference type="STRING" id="56484.A0A1Y2FCC1"/>
<evidence type="ECO:0000256" key="1">
    <source>
        <dbReference type="ARBA" id="ARBA00004141"/>
    </source>
</evidence>
<dbReference type="GO" id="GO:0005783">
    <property type="term" value="C:endoplasmic reticulum"/>
    <property type="evidence" value="ECO:0007669"/>
    <property type="project" value="TreeGrafter"/>
</dbReference>
<evidence type="ECO:0000313" key="8">
    <source>
        <dbReference type="Proteomes" id="UP000193685"/>
    </source>
</evidence>
<dbReference type="SUPFAM" id="SSF56300">
    <property type="entry name" value="Metallo-dependent phosphatases"/>
    <property type="match status" value="1"/>
</dbReference>
<feature type="transmembrane region" description="Helical" evidence="5">
    <location>
        <begin position="357"/>
        <end position="377"/>
    </location>
</feature>
<reference evidence="7 8" key="1">
    <citation type="submission" date="2016-07" db="EMBL/GenBank/DDBJ databases">
        <title>Pervasive Adenine N6-methylation of Active Genes in Fungi.</title>
        <authorList>
            <consortium name="DOE Joint Genome Institute"/>
            <person name="Mondo S.J."/>
            <person name="Dannebaum R.O."/>
            <person name="Kuo R.C."/>
            <person name="Labutti K."/>
            <person name="Haridas S."/>
            <person name="Kuo A."/>
            <person name="Salamov A."/>
            <person name="Ahrendt S.R."/>
            <person name="Lipzen A."/>
            <person name="Sullivan W."/>
            <person name="Andreopoulos W.B."/>
            <person name="Clum A."/>
            <person name="Lindquist E."/>
            <person name="Daum C."/>
            <person name="Ramamoorthy G.K."/>
            <person name="Gryganskyi A."/>
            <person name="Culley D."/>
            <person name="Magnuson J.K."/>
            <person name="James T.Y."/>
            <person name="O'Malley M.A."/>
            <person name="Stajich J.E."/>
            <person name="Spatafora J.W."/>
            <person name="Visel A."/>
            <person name="Grigoriev I.V."/>
        </authorList>
    </citation>
    <scope>NUCLEOTIDE SEQUENCE [LARGE SCALE GENOMIC DNA]</scope>
    <source>
        <strain evidence="7 8">12-1054</strain>
    </source>
</reference>
<dbReference type="InterPro" id="IPR033308">
    <property type="entry name" value="PGAP5/Cdc1/Ted1"/>
</dbReference>
<keyword evidence="4 5" id="KW-0472">Membrane</keyword>
<dbReference type="OMA" id="GLKEQNH"/>
<evidence type="ECO:0000256" key="3">
    <source>
        <dbReference type="ARBA" id="ARBA00022989"/>
    </source>
</evidence>
<evidence type="ECO:0000259" key="6">
    <source>
        <dbReference type="Pfam" id="PF00149"/>
    </source>
</evidence>
<dbReference type="PANTHER" id="PTHR13315">
    <property type="entry name" value="METALLO PHOSPHOESTERASE RELATED"/>
    <property type="match status" value="1"/>
</dbReference>
<dbReference type="InterPro" id="IPR004843">
    <property type="entry name" value="Calcineurin-like_PHP"/>
</dbReference>
<evidence type="ECO:0000313" key="7">
    <source>
        <dbReference type="EMBL" id="ORY80505.1"/>
    </source>
</evidence>
<dbReference type="PANTHER" id="PTHR13315:SF1">
    <property type="entry name" value="PROTEIN TED1"/>
    <property type="match status" value="1"/>
</dbReference>
<sequence length="407" mass="46213">MADKLAKIIAVIVVLLNVFLYCYPVLRGASYLSPFGRPPIRVLILTDPHLEGDSKIARMGWRGALDIWGNDHYLGHIHRVTAFFARPTQTVVLGDHLSSQWIDDAEFRRRAKRMEARFLRFKPSDVVFNISGNHDIGYAGEMTRHRLNRWHDKFGPSNYVYTLPSTELPDGADPVRFVGINDLHLDGPAEDEPSREQTHAFLQTLPNDAAATILLAHVPLYKDLGLCVDEPRMEYYQFPRVLLKAQNHLSPESTAALLDRAIGHAGGIVLTGHDHEGCHTFHSKARDGQGTWFGSKWNAQAFATAKTLNEQVVEEVTVRSVMGQYHGNVGLLTARWDSEGRRWTFKYQAIPFVHNTVWWIIKIVSFIVPLTLGALHLGRRTVRGRQAEQGLKRWVSVKSRLRKTRDY</sequence>
<organism evidence="7 8">
    <name type="scientific">Protomyces lactucae-debilis</name>
    <dbReference type="NCBI Taxonomy" id="2754530"/>
    <lineage>
        <taxon>Eukaryota</taxon>
        <taxon>Fungi</taxon>
        <taxon>Dikarya</taxon>
        <taxon>Ascomycota</taxon>
        <taxon>Taphrinomycotina</taxon>
        <taxon>Taphrinomycetes</taxon>
        <taxon>Taphrinales</taxon>
        <taxon>Protomycetaceae</taxon>
        <taxon>Protomyces</taxon>
    </lineage>
</organism>
<feature type="domain" description="Calcineurin-like phosphoesterase" evidence="6">
    <location>
        <begin position="40"/>
        <end position="276"/>
    </location>
</feature>
<gene>
    <name evidence="7" type="ORF">BCR37DRAFT_359566</name>
</gene>
<dbReference type="Pfam" id="PF00149">
    <property type="entry name" value="Metallophos"/>
    <property type="match status" value="1"/>
</dbReference>
<dbReference type="GeneID" id="63784817"/>
<keyword evidence="3 5" id="KW-1133">Transmembrane helix</keyword>
<dbReference type="GO" id="GO:0016020">
    <property type="term" value="C:membrane"/>
    <property type="evidence" value="ECO:0007669"/>
    <property type="project" value="UniProtKB-SubCell"/>
</dbReference>
<dbReference type="Gene3D" id="3.60.21.10">
    <property type="match status" value="1"/>
</dbReference>
<comment type="caution">
    <text evidence="7">The sequence shown here is derived from an EMBL/GenBank/DDBJ whole genome shotgun (WGS) entry which is preliminary data.</text>
</comment>
<dbReference type="Proteomes" id="UP000193685">
    <property type="component" value="Unassembled WGS sequence"/>
</dbReference>
<keyword evidence="8" id="KW-1185">Reference proteome</keyword>
<evidence type="ECO:0000256" key="5">
    <source>
        <dbReference type="SAM" id="Phobius"/>
    </source>
</evidence>